<gene>
    <name evidence="6" type="ORF">BJN34_06630</name>
</gene>
<dbReference type="Gene3D" id="3.40.190.290">
    <property type="match status" value="1"/>
</dbReference>
<comment type="similarity">
    <text evidence="1">Belongs to the LysR transcriptional regulatory family.</text>
</comment>
<proteinExistence type="inferred from homology"/>
<dbReference type="InterPro" id="IPR036390">
    <property type="entry name" value="WH_DNA-bd_sf"/>
</dbReference>
<dbReference type="Pfam" id="PF03466">
    <property type="entry name" value="LysR_substrate"/>
    <property type="match status" value="1"/>
</dbReference>
<dbReference type="SUPFAM" id="SSF53850">
    <property type="entry name" value="Periplasmic binding protein-like II"/>
    <property type="match status" value="1"/>
</dbReference>
<keyword evidence="2" id="KW-0805">Transcription regulation</keyword>
<dbReference type="InterPro" id="IPR005119">
    <property type="entry name" value="LysR_subst-bd"/>
</dbReference>
<dbReference type="PROSITE" id="PS50931">
    <property type="entry name" value="HTH_LYSR"/>
    <property type="match status" value="1"/>
</dbReference>
<reference evidence="7" key="1">
    <citation type="submission" date="2017-02" db="EMBL/GenBank/DDBJ databases">
        <title>Complete genome sequence of Cupriavidus necator strain NH9, a 3-chlorobenzoate degrader.</title>
        <authorList>
            <person name="Moriuchi R."/>
            <person name="Dohra H."/>
            <person name="Ogawa N."/>
        </authorList>
    </citation>
    <scope>NUCLEOTIDE SEQUENCE [LARGE SCALE GENOMIC DNA]</scope>
    <source>
        <strain evidence="7">NH9</strain>
    </source>
</reference>
<evidence type="ECO:0000256" key="4">
    <source>
        <dbReference type="ARBA" id="ARBA00023163"/>
    </source>
</evidence>
<dbReference type="PANTHER" id="PTHR30346:SF28">
    <property type="entry name" value="HTH-TYPE TRANSCRIPTIONAL REGULATOR CYNR"/>
    <property type="match status" value="1"/>
</dbReference>
<evidence type="ECO:0000313" key="7">
    <source>
        <dbReference type="Proteomes" id="UP000189627"/>
    </source>
</evidence>
<dbReference type="GO" id="GO:0003677">
    <property type="term" value="F:DNA binding"/>
    <property type="evidence" value="ECO:0007669"/>
    <property type="project" value="UniProtKB-KW"/>
</dbReference>
<dbReference type="InterPro" id="IPR036388">
    <property type="entry name" value="WH-like_DNA-bd_sf"/>
</dbReference>
<dbReference type="Proteomes" id="UP000189627">
    <property type="component" value="Chromosome 1"/>
</dbReference>
<evidence type="ECO:0000259" key="5">
    <source>
        <dbReference type="PROSITE" id="PS50931"/>
    </source>
</evidence>
<dbReference type="PANTHER" id="PTHR30346">
    <property type="entry name" value="TRANSCRIPTIONAL DUAL REGULATOR HCAR-RELATED"/>
    <property type="match status" value="1"/>
</dbReference>
<keyword evidence="4" id="KW-0804">Transcription</keyword>
<dbReference type="AlphaFoldDB" id="A0A1U9ULP6"/>
<name>A0A1U9ULP6_CUPNE</name>
<evidence type="ECO:0000256" key="3">
    <source>
        <dbReference type="ARBA" id="ARBA00023125"/>
    </source>
</evidence>
<dbReference type="KEGG" id="cuh:BJN34_06630"/>
<dbReference type="Gene3D" id="1.10.10.10">
    <property type="entry name" value="Winged helix-like DNA-binding domain superfamily/Winged helix DNA-binding domain"/>
    <property type="match status" value="1"/>
</dbReference>
<dbReference type="EMBL" id="CP017757">
    <property type="protein sequence ID" value="AQV93568.1"/>
    <property type="molecule type" value="Genomic_DNA"/>
</dbReference>
<dbReference type="OrthoDB" id="8627799at2"/>
<evidence type="ECO:0000313" key="6">
    <source>
        <dbReference type="EMBL" id="AQV93568.1"/>
    </source>
</evidence>
<evidence type="ECO:0000256" key="1">
    <source>
        <dbReference type="ARBA" id="ARBA00009437"/>
    </source>
</evidence>
<dbReference type="GO" id="GO:0003700">
    <property type="term" value="F:DNA-binding transcription factor activity"/>
    <property type="evidence" value="ECO:0007669"/>
    <property type="project" value="InterPro"/>
</dbReference>
<dbReference type="InterPro" id="IPR000847">
    <property type="entry name" value="LysR_HTH_N"/>
</dbReference>
<feature type="domain" description="HTH lysR-type" evidence="5">
    <location>
        <begin position="1"/>
        <end position="57"/>
    </location>
</feature>
<dbReference type="RefSeq" id="WP_078195906.1">
    <property type="nucleotide sequence ID" value="NZ_CP017757.2"/>
</dbReference>
<dbReference type="SUPFAM" id="SSF46785">
    <property type="entry name" value="Winged helix' DNA-binding domain"/>
    <property type="match status" value="1"/>
</dbReference>
<dbReference type="PRINTS" id="PR00039">
    <property type="entry name" value="HTHLYSR"/>
</dbReference>
<evidence type="ECO:0000256" key="2">
    <source>
        <dbReference type="ARBA" id="ARBA00023015"/>
    </source>
</evidence>
<accession>A0A1U9ULP6</accession>
<dbReference type="CDD" id="cd05466">
    <property type="entry name" value="PBP2_LTTR_substrate"/>
    <property type="match status" value="1"/>
</dbReference>
<dbReference type="GO" id="GO:0032993">
    <property type="term" value="C:protein-DNA complex"/>
    <property type="evidence" value="ECO:0007669"/>
    <property type="project" value="TreeGrafter"/>
</dbReference>
<organism evidence="6 7">
    <name type="scientific">Cupriavidus necator</name>
    <name type="common">Alcaligenes eutrophus</name>
    <name type="synonym">Ralstonia eutropha</name>
    <dbReference type="NCBI Taxonomy" id="106590"/>
    <lineage>
        <taxon>Bacteria</taxon>
        <taxon>Pseudomonadati</taxon>
        <taxon>Pseudomonadota</taxon>
        <taxon>Betaproteobacteria</taxon>
        <taxon>Burkholderiales</taxon>
        <taxon>Burkholderiaceae</taxon>
        <taxon>Cupriavidus</taxon>
    </lineage>
</organism>
<keyword evidence="3" id="KW-0238">DNA-binding</keyword>
<protein>
    <submittedName>
        <fullName evidence="6">LysR family transcriptional regulator</fullName>
    </submittedName>
</protein>
<dbReference type="Pfam" id="PF00126">
    <property type="entry name" value="HTH_1"/>
    <property type="match status" value="1"/>
</dbReference>
<sequence>MDARLRQAVAVGRFGSFSKAADAVGVTQSAVTKSVADLERRLGYPIFHRTSRGVVPTDEGRVFLERALRLLTDAAELLGQGRQADPHAGTLRVGVFPGTIEWLLAWPLEQLLARHPSIRLDITTGAKEHGLRMLEHGDVDVAIGMEIAFAGKPQFHCDRIATIHPSTFVRRGHPALSMQIQVPADLAPYPIILPAEVWEQSTLHHFAEIYGPERTDWFHKVENFALTCKVVESTDAIGVVDAGFAATGYFRERFCTLEAFPLPPTPICCATREQWTPKPAAAALIALLRQVHGRAGPHSDLDNRLAAHTR</sequence>